<dbReference type="EMBL" id="JAOQAZ010000021">
    <property type="protein sequence ID" value="KAJ4254850.1"/>
    <property type="molecule type" value="Genomic_DNA"/>
</dbReference>
<accession>A0A9W8RSP7</accession>
<dbReference type="AlphaFoldDB" id="A0A9W8RSP7"/>
<organism evidence="1 2">
    <name type="scientific">Fusarium torreyae</name>
    <dbReference type="NCBI Taxonomy" id="1237075"/>
    <lineage>
        <taxon>Eukaryota</taxon>
        <taxon>Fungi</taxon>
        <taxon>Dikarya</taxon>
        <taxon>Ascomycota</taxon>
        <taxon>Pezizomycotina</taxon>
        <taxon>Sordariomycetes</taxon>
        <taxon>Hypocreomycetidae</taxon>
        <taxon>Hypocreales</taxon>
        <taxon>Nectriaceae</taxon>
        <taxon>Fusarium</taxon>
    </lineage>
</organism>
<sequence length="78" mass="9019">MGVNVGEEVGYVVRFERKAGQKRNRLAYVTDGALLQISKKDSDFKLMLVLSSTGRMSARWLRASYEPYSRRRYPDDQT</sequence>
<gene>
    <name evidence="1" type="ORF">NW762_009648</name>
</gene>
<proteinExistence type="predicted"/>
<keyword evidence="2" id="KW-1185">Reference proteome</keyword>
<dbReference type="InterPro" id="IPR027417">
    <property type="entry name" value="P-loop_NTPase"/>
</dbReference>
<comment type="caution">
    <text evidence="1">The sequence shown here is derived from an EMBL/GenBank/DDBJ whole genome shotgun (WGS) entry which is preliminary data.</text>
</comment>
<reference evidence="1" key="1">
    <citation type="submission" date="2022-09" db="EMBL/GenBank/DDBJ databases">
        <title>Fusarium specimens isolated from Avocado Roots.</title>
        <authorList>
            <person name="Stajich J."/>
            <person name="Roper C."/>
            <person name="Heimlech-Rivalta G."/>
        </authorList>
    </citation>
    <scope>NUCLEOTIDE SEQUENCE</scope>
    <source>
        <strain evidence="1">CF00136</strain>
    </source>
</reference>
<dbReference type="Proteomes" id="UP001152049">
    <property type="component" value="Unassembled WGS sequence"/>
</dbReference>
<evidence type="ECO:0000313" key="1">
    <source>
        <dbReference type="EMBL" id="KAJ4254850.1"/>
    </source>
</evidence>
<protein>
    <submittedName>
        <fullName evidence="1">Uncharacterized protein</fullName>
    </submittedName>
</protein>
<evidence type="ECO:0000313" key="2">
    <source>
        <dbReference type="Proteomes" id="UP001152049"/>
    </source>
</evidence>
<name>A0A9W8RSP7_9HYPO</name>
<dbReference type="Gene3D" id="3.40.50.300">
    <property type="entry name" value="P-loop containing nucleotide triphosphate hydrolases"/>
    <property type="match status" value="1"/>
</dbReference>